<sequence>MRMKSMYRTTALLKLQQLLKPVLKIGLVTIQEIQRLKMIPNPEKIPVWPWFKRAYNYIHKYGYNSKLMSAAVRNKQDLFSLLRVSSISGLIMLKVLLQSLKDPPTIPGDAKYSFVRKLSPDTATHYNFINKEAKFKPPKLNRFANETLSASFIS</sequence>
<accession>A0A3P6G273</accession>
<dbReference type="InterPro" id="IPR013785">
    <property type="entry name" value="Aldolase_TIM"/>
</dbReference>
<protein>
    <submittedName>
        <fullName evidence="1">Uncharacterized protein</fullName>
    </submittedName>
</protein>
<organism evidence="1">
    <name type="scientific">Brassica oleracea</name>
    <name type="common">Wild cabbage</name>
    <dbReference type="NCBI Taxonomy" id="3712"/>
    <lineage>
        <taxon>Eukaryota</taxon>
        <taxon>Viridiplantae</taxon>
        <taxon>Streptophyta</taxon>
        <taxon>Embryophyta</taxon>
        <taxon>Tracheophyta</taxon>
        <taxon>Spermatophyta</taxon>
        <taxon>Magnoliopsida</taxon>
        <taxon>eudicotyledons</taxon>
        <taxon>Gunneridae</taxon>
        <taxon>Pentapetalae</taxon>
        <taxon>rosids</taxon>
        <taxon>malvids</taxon>
        <taxon>Brassicales</taxon>
        <taxon>Brassicaceae</taxon>
        <taxon>Brassiceae</taxon>
        <taxon>Brassica</taxon>
    </lineage>
</organism>
<dbReference type="AlphaFoldDB" id="A0A3P6G273"/>
<name>A0A3P6G273_BRAOL</name>
<evidence type="ECO:0000313" key="1">
    <source>
        <dbReference type="EMBL" id="VDD59070.1"/>
    </source>
</evidence>
<dbReference type="SUPFAM" id="SSF51569">
    <property type="entry name" value="Aldolase"/>
    <property type="match status" value="1"/>
</dbReference>
<dbReference type="EMBL" id="LR031879">
    <property type="protein sequence ID" value="VDD59070.1"/>
    <property type="molecule type" value="Genomic_DNA"/>
</dbReference>
<dbReference type="Gene3D" id="3.20.20.70">
    <property type="entry name" value="Aldolase class I"/>
    <property type="match status" value="1"/>
</dbReference>
<proteinExistence type="predicted"/>
<reference evidence="1" key="1">
    <citation type="submission" date="2018-11" db="EMBL/GenBank/DDBJ databases">
        <authorList>
            <consortium name="Genoscope - CEA"/>
            <person name="William W."/>
        </authorList>
    </citation>
    <scope>NUCLEOTIDE SEQUENCE</scope>
</reference>
<gene>
    <name evidence="1" type="ORF">BOLC8T52299H</name>
</gene>